<protein>
    <submittedName>
        <fullName evidence="1">Uncharacterized protein</fullName>
    </submittedName>
</protein>
<evidence type="ECO:0000313" key="1">
    <source>
        <dbReference type="EMBL" id="KAF7761043.1"/>
    </source>
</evidence>
<evidence type="ECO:0000313" key="2">
    <source>
        <dbReference type="Proteomes" id="UP000629468"/>
    </source>
</evidence>
<proteinExistence type="predicted"/>
<accession>A0A8H7C2X3</accession>
<dbReference type="AlphaFoldDB" id="A0A8H7C2X3"/>
<comment type="caution">
    <text evidence="1">The sequence shown here is derived from an EMBL/GenBank/DDBJ whole genome shotgun (WGS) entry which is preliminary data.</text>
</comment>
<dbReference type="Proteomes" id="UP000629468">
    <property type="component" value="Unassembled WGS sequence"/>
</dbReference>
<name>A0A8H7C2X3_AGABI</name>
<reference evidence="1 2" key="1">
    <citation type="journal article" name="Sci. Rep.">
        <title>Telomere-to-telomere assembled and centromere annotated genomes of the two main subspecies of the button mushroom Agaricus bisporus reveal especially polymorphic chromosome ends.</title>
        <authorList>
            <person name="Sonnenberg A.S.M."/>
            <person name="Sedaghat-Telgerd N."/>
            <person name="Lavrijssen B."/>
            <person name="Ohm R.A."/>
            <person name="Hendrickx P.M."/>
            <person name="Scholtmeijer K."/>
            <person name="Baars J.J.P."/>
            <person name="van Peer A."/>
        </authorList>
    </citation>
    <scope>NUCLEOTIDE SEQUENCE [LARGE SCALE GENOMIC DNA]</scope>
    <source>
        <strain evidence="1 2">H119_p4</strain>
    </source>
</reference>
<dbReference type="EMBL" id="JABXXO010000014">
    <property type="protein sequence ID" value="KAF7761043.1"/>
    <property type="molecule type" value="Genomic_DNA"/>
</dbReference>
<organism evidence="1 2">
    <name type="scientific">Agaricus bisporus var. burnettii</name>
    <dbReference type="NCBI Taxonomy" id="192524"/>
    <lineage>
        <taxon>Eukaryota</taxon>
        <taxon>Fungi</taxon>
        <taxon>Dikarya</taxon>
        <taxon>Basidiomycota</taxon>
        <taxon>Agaricomycotina</taxon>
        <taxon>Agaricomycetes</taxon>
        <taxon>Agaricomycetidae</taxon>
        <taxon>Agaricales</taxon>
        <taxon>Agaricineae</taxon>
        <taxon>Agaricaceae</taxon>
        <taxon>Agaricus</taxon>
    </lineage>
</organism>
<gene>
    <name evidence="1" type="ORF">Agabi119p4_10452</name>
</gene>
<sequence>MSGFGEYTTPPGPLECGGIKLVDDADHSLVPPKDGDTHGFCLAVSTLTNHSVNRTCIELPSSTIHAAMKVST</sequence>